<name>A0ABN8ZA61_RANTA</name>
<evidence type="ECO:0000313" key="2">
    <source>
        <dbReference type="Proteomes" id="UP001176941"/>
    </source>
</evidence>
<proteinExistence type="predicted"/>
<evidence type="ECO:0000313" key="1">
    <source>
        <dbReference type="EMBL" id="CAI9169503.1"/>
    </source>
</evidence>
<dbReference type="Proteomes" id="UP001176941">
    <property type="component" value="Chromosome 3"/>
</dbReference>
<organism evidence="1 2">
    <name type="scientific">Rangifer tarandus platyrhynchus</name>
    <name type="common">Svalbard reindeer</name>
    <dbReference type="NCBI Taxonomy" id="3082113"/>
    <lineage>
        <taxon>Eukaryota</taxon>
        <taxon>Metazoa</taxon>
        <taxon>Chordata</taxon>
        <taxon>Craniata</taxon>
        <taxon>Vertebrata</taxon>
        <taxon>Euteleostomi</taxon>
        <taxon>Mammalia</taxon>
        <taxon>Eutheria</taxon>
        <taxon>Laurasiatheria</taxon>
        <taxon>Artiodactyla</taxon>
        <taxon>Ruminantia</taxon>
        <taxon>Pecora</taxon>
        <taxon>Cervidae</taxon>
        <taxon>Odocoileinae</taxon>
        <taxon>Rangifer</taxon>
    </lineage>
</organism>
<reference evidence="1" key="1">
    <citation type="submission" date="2023-04" db="EMBL/GenBank/DDBJ databases">
        <authorList>
            <consortium name="ELIXIR-Norway"/>
        </authorList>
    </citation>
    <scope>NUCLEOTIDE SEQUENCE [LARGE SCALE GENOMIC DNA]</scope>
</reference>
<protein>
    <submittedName>
        <fullName evidence="1">Uncharacterized protein</fullName>
    </submittedName>
</protein>
<gene>
    <name evidence="1" type="ORF">MRATA1EN1_LOCUS18465</name>
</gene>
<sequence length="166" mass="17148">MPRFALCPLSPQDGECVPTMRMGPGISLFLCCPERRVYIPAPQPPPFSFTPCSAQDGLGGGEGGSLGHTPVTGAREDACHYQRGDDSTAGVDCSTLSTFPAHLAPASTLLSKKAGGQPLGVEGPETLSGKLKGQVYPSAKFGDPQPVVLKSWPGSLLGTDAQQKGP</sequence>
<keyword evidence="2" id="KW-1185">Reference proteome</keyword>
<dbReference type="EMBL" id="OX459939">
    <property type="protein sequence ID" value="CAI9169503.1"/>
    <property type="molecule type" value="Genomic_DNA"/>
</dbReference>
<accession>A0ABN8ZA61</accession>